<dbReference type="Proteomes" id="UP000184267">
    <property type="component" value="Unassembled WGS sequence"/>
</dbReference>
<proteinExistence type="predicted"/>
<reference evidence="1 2" key="1">
    <citation type="submission" date="2016-10" db="EMBL/GenBank/DDBJ databases">
        <title>Genome sequence of the basidiomycete white-rot fungus Trametes pubescens.</title>
        <authorList>
            <person name="Makela M.R."/>
            <person name="Granchi Z."/>
            <person name="Peng M."/>
            <person name="De Vries R.P."/>
            <person name="Grigoriev I."/>
            <person name="Riley R."/>
            <person name="Hilden K."/>
        </authorList>
    </citation>
    <scope>NUCLEOTIDE SEQUENCE [LARGE SCALE GENOMIC DNA]</scope>
    <source>
        <strain evidence="1 2">FBCC735</strain>
    </source>
</reference>
<protein>
    <submittedName>
        <fullName evidence="1">Uncharacterized protein</fullName>
    </submittedName>
</protein>
<sequence length="88" mass="10299">MSPKHSYIRLEKTVEGALVCDELRGVFVERELSELDGGVLQNTEVEIERLNLLRSERGVFVLRNLERVIRERVIRERVIRERVVNGLL</sequence>
<dbReference type="AlphaFoldDB" id="A0A1M2V7Q9"/>
<dbReference type="EMBL" id="MNAD01001604">
    <property type="protein sequence ID" value="OJT03583.1"/>
    <property type="molecule type" value="Genomic_DNA"/>
</dbReference>
<organism evidence="1 2">
    <name type="scientific">Trametes pubescens</name>
    <name type="common">White-rot fungus</name>
    <dbReference type="NCBI Taxonomy" id="154538"/>
    <lineage>
        <taxon>Eukaryota</taxon>
        <taxon>Fungi</taxon>
        <taxon>Dikarya</taxon>
        <taxon>Basidiomycota</taxon>
        <taxon>Agaricomycotina</taxon>
        <taxon>Agaricomycetes</taxon>
        <taxon>Polyporales</taxon>
        <taxon>Polyporaceae</taxon>
        <taxon>Trametes</taxon>
    </lineage>
</organism>
<gene>
    <name evidence="1" type="ORF">TRAPUB_5759</name>
</gene>
<name>A0A1M2V7Q9_TRAPU</name>
<comment type="caution">
    <text evidence="1">The sequence shown here is derived from an EMBL/GenBank/DDBJ whole genome shotgun (WGS) entry which is preliminary data.</text>
</comment>
<accession>A0A1M2V7Q9</accession>
<evidence type="ECO:0000313" key="1">
    <source>
        <dbReference type="EMBL" id="OJT03583.1"/>
    </source>
</evidence>
<evidence type="ECO:0000313" key="2">
    <source>
        <dbReference type="Proteomes" id="UP000184267"/>
    </source>
</evidence>
<keyword evidence="2" id="KW-1185">Reference proteome</keyword>